<feature type="chain" id="PRO_5024935389" description="Amine oxidase" evidence="7">
    <location>
        <begin position="19"/>
        <end position="479"/>
    </location>
</feature>
<accession>A0A5N6U272</accession>
<evidence type="ECO:0000256" key="3">
    <source>
        <dbReference type="ARBA" id="ARBA00023002"/>
    </source>
</evidence>
<keyword evidence="10" id="KW-1185">Reference proteome</keyword>
<dbReference type="InterPro" id="IPR002937">
    <property type="entry name" value="Amino_oxidase"/>
</dbReference>
<dbReference type="InterPro" id="IPR036188">
    <property type="entry name" value="FAD/NAD-bd_sf"/>
</dbReference>
<keyword evidence="6" id="KW-0274">FAD</keyword>
<dbReference type="SUPFAM" id="SSF54373">
    <property type="entry name" value="FAD-linked reductases, C-terminal domain"/>
    <property type="match status" value="1"/>
</dbReference>
<dbReference type="EC" id="1.4.3.-" evidence="6"/>
<reference evidence="9 10" key="1">
    <citation type="submission" date="2019-04" db="EMBL/GenBank/DDBJ databases">
        <title>Friends and foes A comparative genomics study of 23 Aspergillus species from section Flavi.</title>
        <authorList>
            <consortium name="DOE Joint Genome Institute"/>
            <person name="Kjaerbolling I."/>
            <person name="Vesth T."/>
            <person name="Frisvad J.C."/>
            <person name="Nybo J.L."/>
            <person name="Theobald S."/>
            <person name="Kildgaard S."/>
            <person name="Isbrandt T."/>
            <person name="Kuo A."/>
            <person name="Sato A."/>
            <person name="Lyhne E.K."/>
            <person name="Kogle M.E."/>
            <person name="Wiebenga A."/>
            <person name="Kun R.S."/>
            <person name="Lubbers R.J."/>
            <person name="Makela M.R."/>
            <person name="Barry K."/>
            <person name="Chovatia M."/>
            <person name="Clum A."/>
            <person name="Daum C."/>
            <person name="Haridas S."/>
            <person name="He G."/>
            <person name="LaButti K."/>
            <person name="Lipzen A."/>
            <person name="Mondo S."/>
            <person name="Riley R."/>
            <person name="Salamov A."/>
            <person name="Simmons B.A."/>
            <person name="Magnuson J.K."/>
            <person name="Henrissat B."/>
            <person name="Mortensen U.H."/>
            <person name="Larsen T.O."/>
            <person name="Devries R.P."/>
            <person name="Grigoriev I.V."/>
            <person name="Machida M."/>
            <person name="Baker S.E."/>
            <person name="Andersen M.R."/>
        </authorList>
    </citation>
    <scope>NUCLEOTIDE SEQUENCE [LARGE SCALE GENOMIC DNA]</scope>
    <source>
        <strain evidence="9 10">IBT 18842</strain>
    </source>
</reference>
<dbReference type="PANTHER" id="PTHR43563">
    <property type="entry name" value="AMINE OXIDASE"/>
    <property type="match status" value="1"/>
</dbReference>
<feature type="binding site" evidence="5">
    <location>
        <position position="34"/>
    </location>
    <ligand>
        <name>FAD</name>
        <dbReference type="ChEBI" id="CHEBI:57692"/>
    </ligand>
</feature>
<sequence length="479" mass="51984">MHVFSTLILTIFFAIISAFQAPTVDVAILGAGLSGLSAAKDLANTNRSFIIFETRDRVGGRVSNVLIPNGGSVDVGAEFIGPTQDRVMNLLDSLGLTTFYTYNTGNTTIVRNGTRSTFNGSPTSGDVPLSPEGMLQARQALVQIDQMAAELDVDAPWNHTSAVEWDSQTVQTWSTRVAPHPDAQFLISLAMQSIFSAEQRELSLLYMLAYVAAAGNGTTRGTLERLVDVVDGAQEQRIEGGTHQIPTRLAERLGINNIVLNAPVSAIERRGEAYLISSGTRSVLAQHIVIALSPPLASRINYQPPLPAARDQLTQRMPMGSVGKAVAIYDTPFWRGMGLNGQAVGDVEALGLVFDTSPMNGSFAALTGFIQADSMRRLDVFSEAEIIRELTDDLVRYFGDRASNVSHWVIQRWDREQYSRGGPAAYGPPGVLTSYGPFLREDHQNIHFAGSESSTFWVGYMDGAIRSGERVAAEILRTN</sequence>
<keyword evidence="3 6" id="KW-0560">Oxidoreductase</keyword>
<dbReference type="PANTHER" id="PTHR43563:SF14">
    <property type="entry name" value="AMINE OXIDASE"/>
    <property type="match status" value="1"/>
</dbReference>
<evidence type="ECO:0000313" key="10">
    <source>
        <dbReference type="Proteomes" id="UP000325780"/>
    </source>
</evidence>
<evidence type="ECO:0000256" key="1">
    <source>
        <dbReference type="ARBA" id="ARBA00001974"/>
    </source>
</evidence>
<dbReference type="InterPro" id="IPR050703">
    <property type="entry name" value="Flavin_MAO"/>
</dbReference>
<proteinExistence type="inferred from homology"/>
<dbReference type="InterPro" id="IPR001613">
    <property type="entry name" value="Flavin_amine_oxidase"/>
</dbReference>
<name>A0A5N6U272_ASPAV</name>
<evidence type="ECO:0000256" key="4">
    <source>
        <dbReference type="ARBA" id="ARBA00048448"/>
    </source>
</evidence>
<evidence type="ECO:0000259" key="8">
    <source>
        <dbReference type="Pfam" id="PF01593"/>
    </source>
</evidence>
<comment type="similarity">
    <text evidence="2 6">Belongs to the flavin monoamine oxidase family.</text>
</comment>
<dbReference type="Gene3D" id="1.10.405.10">
    <property type="entry name" value="Guanine Nucleotide Dissociation Inhibitor, domain 1"/>
    <property type="match status" value="1"/>
</dbReference>
<evidence type="ECO:0000256" key="6">
    <source>
        <dbReference type="RuleBase" id="RU362067"/>
    </source>
</evidence>
<protein>
    <recommendedName>
        <fullName evidence="6">Amine oxidase</fullName>
        <ecNumber evidence="6">1.4.3.-</ecNumber>
    </recommendedName>
</protein>
<dbReference type="SUPFAM" id="SSF51905">
    <property type="entry name" value="FAD/NAD(P)-binding domain"/>
    <property type="match status" value="1"/>
</dbReference>
<organism evidence="9 10">
    <name type="scientific">Aspergillus avenaceus</name>
    <dbReference type="NCBI Taxonomy" id="36643"/>
    <lineage>
        <taxon>Eukaryota</taxon>
        <taxon>Fungi</taxon>
        <taxon>Dikarya</taxon>
        <taxon>Ascomycota</taxon>
        <taxon>Pezizomycotina</taxon>
        <taxon>Eurotiomycetes</taxon>
        <taxon>Eurotiomycetidae</taxon>
        <taxon>Eurotiales</taxon>
        <taxon>Aspergillaceae</taxon>
        <taxon>Aspergillus</taxon>
        <taxon>Aspergillus subgen. Circumdati</taxon>
    </lineage>
</organism>
<dbReference type="Gene3D" id="3.50.50.60">
    <property type="entry name" value="FAD/NAD(P)-binding domain"/>
    <property type="match status" value="1"/>
</dbReference>
<dbReference type="GO" id="GO:0097621">
    <property type="term" value="F:monoamine oxidase activity"/>
    <property type="evidence" value="ECO:0007669"/>
    <property type="project" value="UniProtKB-EC"/>
</dbReference>
<dbReference type="Proteomes" id="UP000325780">
    <property type="component" value="Unassembled WGS sequence"/>
</dbReference>
<dbReference type="EMBL" id="ML742050">
    <property type="protein sequence ID" value="KAE8152642.1"/>
    <property type="molecule type" value="Genomic_DNA"/>
</dbReference>
<keyword evidence="6" id="KW-0285">Flavoprotein</keyword>
<evidence type="ECO:0000313" key="9">
    <source>
        <dbReference type="EMBL" id="KAE8152642.1"/>
    </source>
</evidence>
<feature type="domain" description="Amine oxidase" evidence="8">
    <location>
        <begin position="33"/>
        <end position="476"/>
    </location>
</feature>
<feature type="binding site" evidence="5">
    <location>
        <position position="264"/>
    </location>
    <ligand>
        <name>FAD</name>
        <dbReference type="ChEBI" id="CHEBI:57692"/>
    </ligand>
</feature>
<evidence type="ECO:0000256" key="2">
    <source>
        <dbReference type="ARBA" id="ARBA00005995"/>
    </source>
</evidence>
<gene>
    <name evidence="9" type="ORF">BDV25DRAFT_127853</name>
</gene>
<comment type="catalytic activity">
    <reaction evidence="4">
        <text>a secondary aliphatic amine + O2 + H2O = a primary amine + an aldehyde + H2O2</text>
        <dbReference type="Rhea" id="RHEA:26414"/>
        <dbReference type="ChEBI" id="CHEBI:15377"/>
        <dbReference type="ChEBI" id="CHEBI:15379"/>
        <dbReference type="ChEBI" id="CHEBI:16240"/>
        <dbReference type="ChEBI" id="CHEBI:17478"/>
        <dbReference type="ChEBI" id="CHEBI:58855"/>
        <dbReference type="ChEBI" id="CHEBI:65296"/>
        <dbReference type="EC" id="1.4.3.4"/>
    </reaction>
</comment>
<dbReference type="Pfam" id="PF01593">
    <property type="entry name" value="Amino_oxidase"/>
    <property type="match status" value="1"/>
</dbReference>
<dbReference type="Gene3D" id="3.90.660.10">
    <property type="match status" value="1"/>
</dbReference>
<evidence type="ECO:0000256" key="7">
    <source>
        <dbReference type="SAM" id="SignalP"/>
    </source>
</evidence>
<evidence type="ECO:0000256" key="5">
    <source>
        <dbReference type="PIRSR" id="PIRSR601613-1"/>
    </source>
</evidence>
<dbReference type="PRINTS" id="PR00757">
    <property type="entry name" value="AMINEOXDASEF"/>
</dbReference>
<feature type="signal peptide" evidence="7">
    <location>
        <begin position="1"/>
        <end position="18"/>
    </location>
</feature>
<keyword evidence="7" id="KW-0732">Signal</keyword>
<comment type="cofactor">
    <cofactor evidence="1 6">
        <name>FAD</name>
        <dbReference type="ChEBI" id="CHEBI:57692"/>
    </cofactor>
</comment>
<dbReference type="AlphaFoldDB" id="A0A5N6U272"/>
<feature type="binding site" evidence="5">
    <location>
        <position position="369"/>
    </location>
    <ligand>
        <name>substrate</name>
    </ligand>
</feature>
<feature type="binding site" evidence="5">
    <location>
        <position position="452"/>
    </location>
    <ligand>
        <name>FAD</name>
        <dbReference type="ChEBI" id="CHEBI:57692"/>
    </ligand>
</feature>
<dbReference type="OrthoDB" id="5046242at2759"/>